<feature type="compositionally biased region" description="Basic and acidic residues" evidence="1">
    <location>
        <begin position="36"/>
        <end position="48"/>
    </location>
</feature>
<gene>
    <name evidence="2" type="ORF">CYNAS_LOCUS8475</name>
</gene>
<dbReference type="Proteomes" id="UP001176961">
    <property type="component" value="Unassembled WGS sequence"/>
</dbReference>
<proteinExistence type="predicted"/>
<feature type="region of interest" description="Disordered" evidence="1">
    <location>
        <begin position="30"/>
        <end position="63"/>
    </location>
</feature>
<organism evidence="2 3">
    <name type="scientific">Cylicocyclus nassatus</name>
    <name type="common">Nematode worm</name>
    <dbReference type="NCBI Taxonomy" id="53992"/>
    <lineage>
        <taxon>Eukaryota</taxon>
        <taxon>Metazoa</taxon>
        <taxon>Ecdysozoa</taxon>
        <taxon>Nematoda</taxon>
        <taxon>Chromadorea</taxon>
        <taxon>Rhabditida</taxon>
        <taxon>Rhabditina</taxon>
        <taxon>Rhabditomorpha</taxon>
        <taxon>Strongyloidea</taxon>
        <taxon>Strongylidae</taxon>
        <taxon>Cylicocyclus</taxon>
    </lineage>
</organism>
<protein>
    <submittedName>
        <fullName evidence="2">Uncharacterized protein</fullName>
    </submittedName>
</protein>
<reference evidence="2" key="1">
    <citation type="submission" date="2023-07" db="EMBL/GenBank/DDBJ databases">
        <authorList>
            <consortium name="CYATHOMIX"/>
        </authorList>
    </citation>
    <scope>NUCLEOTIDE SEQUENCE</scope>
    <source>
        <strain evidence="2">N/A</strain>
    </source>
</reference>
<evidence type="ECO:0000256" key="1">
    <source>
        <dbReference type="SAM" id="MobiDB-lite"/>
    </source>
</evidence>
<name>A0AA36GQK5_CYLNA</name>
<keyword evidence="3" id="KW-1185">Reference proteome</keyword>
<dbReference type="EMBL" id="CATQJL010000174">
    <property type="protein sequence ID" value="CAJ0596492.1"/>
    <property type="molecule type" value="Genomic_DNA"/>
</dbReference>
<evidence type="ECO:0000313" key="2">
    <source>
        <dbReference type="EMBL" id="CAJ0596492.1"/>
    </source>
</evidence>
<dbReference type="AlphaFoldDB" id="A0AA36GQK5"/>
<accession>A0AA36GQK5</accession>
<feature type="non-terminal residue" evidence="2">
    <location>
        <position position="63"/>
    </location>
</feature>
<comment type="caution">
    <text evidence="2">The sequence shown here is derived from an EMBL/GenBank/DDBJ whole genome shotgun (WGS) entry which is preliminary data.</text>
</comment>
<sequence>MKTKELTSTIHHPKMENVFYTCKLTKTWPLSTQTDRSSKESTAQRRSQEALGHSGGAAEIHSS</sequence>
<evidence type="ECO:0000313" key="3">
    <source>
        <dbReference type="Proteomes" id="UP001176961"/>
    </source>
</evidence>